<feature type="region of interest" description="Disordered" evidence="1">
    <location>
        <begin position="1"/>
        <end position="26"/>
    </location>
</feature>
<comment type="caution">
    <text evidence="2">The sequence shown here is derived from an EMBL/GenBank/DDBJ whole genome shotgun (WGS) entry which is preliminary data.</text>
</comment>
<protein>
    <submittedName>
        <fullName evidence="2">Uncharacterized protein</fullName>
    </submittedName>
</protein>
<dbReference type="Proteomes" id="UP001157017">
    <property type="component" value="Unassembled WGS sequence"/>
</dbReference>
<organism evidence="2 3">
    <name type="scientific">Angustibacter aerolatus</name>
    <dbReference type="NCBI Taxonomy" id="1162965"/>
    <lineage>
        <taxon>Bacteria</taxon>
        <taxon>Bacillati</taxon>
        <taxon>Actinomycetota</taxon>
        <taxon>Actinomycetes</taxon>
        <taxon>Kineosporiales</taxon>
        <taxon>Kineosporiaceae</taxon>
    </lineage>
</organism>
<evidence type="ECO:0000313" key="2">
    <source>
        <dbReference type="EMBL" id="GMA85795.1"/>
    </source>
</evidence>
<sequence length="73" mass="7275">MRAADLPAQAAAGSPTDGGTAIGTPTPRVVDGFVYAVSAEGTTVRVDEQTPQGPVRDLVSTLEQATAAPAPTP</sequence>
<keyword evidence="3" id="KW-1185">Reference proteome</keyword>
<name>A0ABQ6JG42_9ACTN</name>
<reference evidence="3" key="1">
    <citation type="journal article" date="2019" name="Int. J. Syst. Evol. Microbiol.">
        <title>The Global Catalogue of Microorganisms (GCM) 10K type strain sequencing project: providing services to taxonomists for standard genome sequencing and annotation.</title>
        <authorList>
            <consortium name="The Broad Institute Genomics Platform"/>
            <consortium name="The Broad Institute Genome Sequencing Center for Infectious Disease"/>
            <person name="Wu L."/>
            <person name="Ma J."/>
        </authorList>
    </citation>
    <scope>NUCLEOTIDE SEQUENCE [LARGE SCALE GENOMIC DNA]</scope>
    <source>
        <strain evidence="3">NBRC 108730</strain>
    </source>
</reference>
<evidence type="ECO:0000313" key="3">
    <source>
        <dbReference type="Proteomes" id="UP001157017"/>
    </source>
</evidence>
<dbReference type="EMBL" id="BSUZ01000001">
    <property type="protein sequence ID" value="GMA85795.1"/>
    <property type="molecule type" value="Genomic_DNA"/>
</dbReference>
<proteinExistence type="predicted"/>
<gene>
    <name evidence="2" type="ORF">GCM10025868_10450</name>
</gene>
<evidence type="ECO:0000256" key="1">
    <source>
        <dbReference type="SAM" id="MobiDB-lite"/>
    </source>
</evidence>
<accession>A0ABQ6JG42</accession>